<name>A0A191ZZR1_9RALS</name>
<evidence type="ECO:0000313" key="2">
    <source>
        <dbReference type="EMBL" id="ANJ73536.1"/>
    </source>
</evidence>
<dbReference type="EMBL" id="CP016022">
    <property type="protein sequence ID" value="ANJ73536.1"/>
    <property type="molecule type" value="Genomic_DNA"/>
</dbReference>
<protein>
    <submittedName>
        <fullName evidence="2">Uncharacterized protein</fullName>
    </submittedName>
</protein>
<gene>
    <name evidence="2" type="ORF">A9Y76_14145</name>
</gene>
<keyword evidence="3" id="KW-1185">Reference proteome</keyword>
<sequence>MILLIALVIAMIGGGVGYHLGFKEATKNGDLAMSTYKTGLATVTAAGLNTALQNFGQRVALGNLLTSQLVDQERGNAQTAADLHAQVPHVTTVYRPAPAAQPVPVPACVFTRGWLRSYNAAIGASVPANAQGTSVPAQATETTGAAPGDDDLAPAAITQAGVLSHHIDYAAGAKDLEAQLNKLIDYEEGLDVKQ</sequence>
<dbReference type="AlphaFoldDB" id="A0A191ZZR1"/>
<feature type="compositionally biased region" description="Polar residues" evidence="1">
    <location>
        <begin position="129"/>
        <end position="143"/>
    </location>
</feature>
<reference evidence="3" key="1">
    <citation type="submission" date="2016-06" db="EMBL/GenBank/DDBJ databases">
        <authorList>
            <person name="Xu Y."/>
            <person name="Nagy A."/>
            <person name="Yan X."/>
            <person name="Kim S.W."/>
            <person name="Haley B."/>
            <person name="Liu N.T."/>
            <person name="Nou X."/>
        </authorList>
    </citation>
    <scope>NUCLEOTIDE SEQUENCE [LARGE SCALE GENOMIC DNA]</scope>
    <source>
        <strain evidence="3">ATCC 49129</strain>
    </source>
</reference>
<accession>A0A191ZZR1</accession>
<evidence type="ECO:0000313" key="3">
    <source>
        <dbReference type="Proteomes" id="UP000078572"/>
    </source>
</evidence>
<proteinExistence type="predicted"/>
<dbReference type="Proteomes" id="UP000078572">
    <property type="component" value="Chromosome 1"/>
</dbReference>
<evidence type="ECO:0000256" key="1">
    <source>
        <dbReference type="SAM" id="MobiDB-lite"/>
    </source>
</evidence>
<organism evidence="2 3">
    <name type="scientific">Ralstonia insidiosa</name>
    <dbReference type="NCBI Taxonomy" id="190721"/>
    <lineage>
        <taxon>Bacteria</taxon>
        <taxon>Pseudomonadati</taxon>
        <taxon>Pseudomonadota</taxon>
        <taxon>Betaproteobacteria</taxon>
        <taxon>Burkholderiales</taxon>
        <taxon>Burkholderiaceae</taxon>
        <taxon>Ralstonia</taxon>
    </lineage>
</organism>
<feature type="region of interest" description="Disordered" evidence="1">
    <location>
        <begin position="129"/>
        <end position="150"/>
    </location>
</feature>